<dbReference type="AlphaFoldDB" id="A0A542DD68"/>
<keyword evidence="1" id="KW-1133">Transmembrane helix</keyword>
<protein>
    <submittedName>
        <fullName evidence="3">PAP2 superfamily protein</fullName>
    </submittedName>
</protein>
<feature type="domain" description="Phosphatidic acid phosphatase type 2/haloperoxidase" evidence="2">
    <location>
        <begin position="113"/>
        <end position="185"/>
    </location>
</feature>
<dbReference type="EMBL" id="VFML01000001">
    <property type="protein sequence ID" value="TQJ01011.1"/>
    <property type="molecule type" value="Genomic_DNA"/>
</dbReference>
<evidence type="ECO:0000313" key="4">
    <source>
        <dbReference type="Proteomes" id="UP000320876"/>
    </source>
</evidence>
<dbReference type="SUPFAM" id="SSF48317">
    <property type="entry name" value="Acid phosphatase/Vanadium-dependent haloperoxidase"/>
    <property type="match status" value="1"/>
</dbReference>
<name>A0A542DD68_AMYCI</name>
<evidence type="ECO:0000313" key="3">
    <source>
        <dbReference type="EMBL" id="TQJ01011.1"/>
    </source>
</evidence>
<gene>
    <name evidence="3" type="ORF">FB471_0673</name>
</gene>
<keyword evidence="1" id="KW-0812">Transmembrane</keyword>
<keyword evidence="1" id="KW-0472">Membrane</keyword>
<dbReference type="InterPro" id="IPR000326">
    <property type="entry name" value="PAP2/HPO"/>
</dbReference>
<comment type="caution">
    <text evidence="3">The sequence shown here is derived from an EMBL/GenBank/DDBJ whole genome shotgun (WGS) entry which is preliminary data.</text>
</comment>
<feature type="transmembrane region" description="Helical" evidence="1">
    <location>
        <begin position="84"/>
        <end position="102"/>
    </location>
</feature>
<dbReference type="Proteomes" id="UP000320876">
    <property type="component" value="Unassembled WGS sequence"/>
</dbReference>
<sequence>MADLRARALAVGAGLLMVLLGVPHAGDTGPDALDAAVATAVHSAFAGQDALLRLLVLPTQPAVLLGVLGVLAVTCVLQRRRTGLALVLLGPALAVAVNTWLLKPLFGRYYDDHLAYPSGHTVSLVAVLTVLALLARPRTATRLVILLGCLLLTAAGIGMIGLRYHYLTDILGGAACAVAVVLALAVGLEAAIPARSVPDPGRPRPWTGR</sequence>
<feature type="transmembrane region" description="Helical" evidence="1">
    <location>
        <begin position="59"/>
        <end position="77"/>
    </location>
</feature>
<reference evidence="3 4" key="1">
    <citation type="submission" date="2019-06" db="EMBL/GenBank/DDBJ databases">
        <title>Sequencing the genomes of 1000 actinobacteria strains.</title>
        <authorList>
            <person name="Klenk H.-P."/>
        </authorList>
    </citation>
    <scope>NUCLEOTIDE SEQUENCE [LARGE SCALE GENOMIC DNA]</scope>
    <source>
        <strain evidence="3 4">DSM 45679</strain>
    </source>
</reference>
<accession>A0A542DD68</accession>
<dbReference type="RefSeq" id="WP_246076227.1">
    <property type="nucleotide sequence ID" value="NZ_VFML01000001.1"/>
</dbReference>
<evidence type="ECO:0000259" key="2">
    <source>
        <dbReference type="Pfam" id="PF01569"/>
    </source>
</evidence>
<feature type="transmembrane region" description="Helical" evidence="1">
    <location>
        <begin position="170"/>
        <end position="192"/>
    </location>
</feature>
<feature type="transmembrane region" description="Helical" evidence="1">
    <location>
        <begin position="114"/>
        <end position="134"/>
    </location>
</feature>
<dbReference type="InterPro" id="IPR036938">
    <property type="entry name" value="PAP2/HPO_sf"/>
</dbReference>
<organism evidence="3 4">
    <name type="scientific">Amycolatopsis cihanbeyliensis</name>
    <dbReference type="NCBI Taxonomy" id="1128664"/>
    <lineage>
        <taxon>Bacteria</taxon>
        <taxon>Bacillati</taxon>
        <taxon>Actinomycetota</taxon>
        <taxon>Actinomycetes</taxon>
        <taxon>Pseudonocardiales</taxon>
        <taxon>Pseudonocardiaceae</taxon>
        <taxon>Amycolatopsis</taxon>
    </lineage>
</organism>
<feature type="transmembrane region" description="Helical" evidence="1">
    <location>
        <begin position="143"/>
        <end position="164"/>
    </location>
</feature>
<dbReference type="Gene3D" id="1.20.144.10">
    <property type="entry name" value="Phosphatidic acid phosphatase type 2/haloperoxidase"/>
    <property type="match status" value="1"/>
</dbReference>
<evidence type="ECO:0000256" key="1">
    <source>
        <dbReference type="SAM" id="Phobius"/>
    </source>
</evidence>
<keyword evidence="4" id="KW-1185">Reference proteome</keyword>
<dbReference type="Pfam" id="PF01569">
    <property type="entry name" value="PAP2"/>
    <property type="match status" value="1"/>
</dbReference>
<proteinExistence type="predicted"/>